<dbReference type="NCBIfam" id="TIGR01750">
    <property type="entry name" value="fabZ"/>
    <property type="match status" value="1"/>
</dbReference>
<comment type="catalytic activity">
    <reaction evidence="9">
        <text>a (3R)-hydroxyacyl-[ACP] = a (2E)-enoyl-[ACP] + H2O</text>
        <dbReference type="Rhea" id="RHEA:13097"/>
        <dbReference type="Rhea" id="RHEA-COMP:9925"/>
        <dbReference type="Rhea" id="RHEA-COMP:9945"/>
        <dbReference type="ChEBI" id="CHEBI:15377"/>
        <dbReference type="ChEBI" id="CHEBI:78784"/>
        <dbReference type="ChEBI" id="CHEBI:78827"/>
        <dbReference type="EC" id="4.2.1.59"/>
    </reaction>
</comment>
<reference evidence="10" key="1">
    <citation type="journal article" date="2014" name="Int. J. Syst. Evol. Microbiol.">
        <title>Complete genome sequence of Corynebacterium casei LMG S-19264T (=DSM 44701T), isolated from a smear-ripened cheese.</title>
        <authorList>
            <consortium name="US DOE Joint Genome Institute (JGI-PGF)"/>
            <person name="Walter F."/>
            <person name="Albersmeier A."/>
            <person name="Kalinowski J."/>
            <person name="Ruckert C."/>
        </authorList>
    </citation>
    <scope>NUCLEOTIDE SEQUENCE</scope>
    <source>
        <strain evidence="10">CGMCC 1.15758</strain>
    </source>
</reference>
<dbReference type="GO" id="GO:0005737">
    <property type="term" value="C:cytoplasm"/>
    <property type="evidence" value="ECO:0007669"/>
    <property type="project" value="UniProtKB-SubCell"/>
</dbReference>
<dbReference type="GO" id="GO:0009245">
    <property type="term" value="P:lipid A biosynthetic process"/>
    <property type="evidence" value="ECO:0007669"/>
    <property type="project" value="UniProtKB-UniRule"/>
</dbReference>
<dbReference type="OrthoDB" id="9772788at2"/>
<evidence type="ECO:0000256" key="2">
    <source>
        <dbReference type="ARBA" id="ARBA00009174"/>
    </source>
</evidence>
<dbReference type="Proteomes" id="UP000636949">
    <property type="component" value="Unassembled WGS sequence"/>
</dbReference>
<dbReference type="AlphaFoldDB" id="A0A8J3E8N5"/>
<dbReference type="CDD" id="cd01288">
    <property type="entry name" value="FabZ"/>
    <property type="match status" value="1"/>
</dbReference>
<dbReference type="FunFam" id="3.10.129.10:FF:000001">
    <property type="entry name" value="3-hydroxyacyl-[acyl-carrier-protein] dehydratase FabZ"/>
    <property type="match status" value="1"/>
</dbReference>
<dbReference type="InterPro" id="IPR013114">
    <property type="entry name" value="FabA_FabZ"/>
</dbReference>
<evidence type="ECO:0000256" key="9">
    <source>
        <dbReference type="HAMAP-Rule" id="MF_00406"/>
    </source>
</evidence>
<sequence length="150" mass="16804">MQLNIQQIKEILPHRYPFLLIDKILEINVEEGTAIAQKNVTANEEFFNGHFPNQPIMPGVLIVEAMAQAIGVLGVKMMGSEQDQLDHKKLFVLAGIDHVRIKRPVVPGDVLKFHAKMGKIKRGMCKSEAQAYVDGELVASAEFFAAYREM</sequence>
<dbReference type="EC" id="4.2.1.59" evidence="9"/>
<dbReference type="PANTHER" id="PTHR30272">
    <property type="entry name" value="3-HYDROXYACYL-[ACYL-CARRIER-PROTEIN] DEHYDRATASE"/>
    <property type="match status" value="1"/>
</dbReference>
<dbReference type="HAMAP" id="MF_00406">
    <property type="entry name" value="FabZ"/>
    <property type="match status" value="1"/>
</dbReference>
<dbReference type="GO" id="GO:0016020">
    <property type="term" value="C:membrane"/>
    <property type="evidence" value="ECO:0007669"/>
    <property type="project" value="GOC"/>
</dbReference>
<evidence type="ECO:0000256" key="1">
    <source>
        <dbReference type="ARBA" id="ARBA00004496"/>
    </source>
</evidence>
<dbReference type="InterPro" id="IPR010084">
    <property type="entry name" value="FabZ"/>
</dbReference>
<evidence type="ECO:0000256" key="6">
    <source>
        <dbReference type="ARBA" id="ARBA00023098"/>
    </source>
</evidence>
<dbReference type="EMBL" id="BMJS01000011">
    <property type="protein sequence ID" value="GGF96795.1"/>
    <property type="molecule type" value="Genomic_DNA"/>
</dbReference>
<keyword evidence="5 9" id="KW-0441">Lipid A biosynthesis</keyword>
<evidence type="ECO:0000256" key="7">
    <source>
        <dbReference type="ARBA" id="ARBA00023239"/>
    </source>
</evidence>
<evidence type="ECO:0000256" key="8">
    <source>
        <dbReference type="ARBA" id="ARBA00025049"/>
    </source>
</evidence>
<comment type="similarity">
    <text evidence="2 9">Belongs to the thioester dehydratase family. FabZ subfamily.</text>
</comment>
<comment type="subcellular location">
    <subcellularLocation>
        <location evidence="1 9">Cytoplasm</location>
    </subcellularLocation>
</comment>
<reference evidence="10" key="2">
    <citation type="submission" date="2020-09" db="EMBL/GenBank/DDBJ databases">
        <authorList>
            <person name="Sun Q."/>
            <person name="Zhou Y."/>
        </authorList>
    </citation>
    <scope>NUCLEOTIDE SEQUENCE</scope>
    <source>
        <strain evidence="10">CGMCC 1.15758</strain>
    </source>
</reference>
<organism evidence="10 11">
    <name type="scientific">Cysteiniphilum litorale</name>
    <dbReference type="NCBI Taxonomy" id="2056700"/>
    <lineage>
        <taxon>Bacteria</taxon>
        <taxon>Pseudomonadati</taxon>
        <taxon>Pseudomonadota</taxon>
        <taxon>Gammaproteobacteria</taxon>
        <taxon>Thiotrichales</taxon>
        <taxon>Fastidiosibacteraceae</taxon>
        <taxon>Cysteiniphilum</taxon>
    </lineage>
</organism>
<name>A0A8J3E8N5_9GAMM</name>
<dbReference type="SUPFAM" id="SSF54637">
    <property type="entry name" value="Thioesterase/thiol ester dehydrase-isomerase"/>
    <property type="match status" value="1"/>
</dbReference>
<evidence type="ECO:0000256" key="3">
    <source>
        <dbReference type="ARBA" id="ARBA00022490"/>
    </source>
</evidence>
<dbReference type="PANTHER" id="PTHR30272:SF1">
    <property type="entry name" value="3-HYDROXYACYL-[ACYL-CARRIER-PROTEIN] DEHYDRATASE"/>
    <property type="match status" value="1"/>
</dbReference>
<protein>
    <recommendedName>
        <fullName evidence="9">3-hydroxyacyl-[acyl-carrier-protein] dehydratase FabZ</fullName>
        <ecNumber evidence="9">4.2.1.59</ecNumber>
    </recommendedName>
    <alternativeName>
        <fullName evidence="9">(3R)-hydroxymyristoyl-[acyl-carrier-protein] dehydratase</fullName>
        <shortName evidence="9">(3R)-hydroxymyristoyl-ACP dehydrase</shortName>
    </alternativeName>
    <alternativeName>
        <fullName evidence="9">Beta-hydroxyacyl-ACP dehydratase</fullName>
    </alternativeName>
</protein>
<evidence type="ECO:0000313" key="10">
    <source>
        <dbReference type="EMBL" id="GGF96795.1"/>
    </source>
</evidence>
<gene>
    <name evidence="9 10" type="primary">fabZ</name>
    <name evidence="10" type="ORF">GCM10010995_12570</name>
</gene>
<dbReference type="GO" id="GO:0006633">
    <property type="term" value="P:fatty acid biosynthetic process"/>
    <property type="evidence" value="ECO:0007669"/>
    <property type="project" value="UniProtKB-UniRule"/>
</dbReference>
<keyword evidence="6 9" id="KW-0443">Lipid metabolism</keyword>
<feature type="active site" evidence="9">
    <location>
        <position position="50"/>
    </location>
</feature>
<dbReference type="GO" id="GO:0019171">
    <property type="term" value="F:(3R)-hydroxyacyl-[acyl-carrier-protein] dehydratase activity"/>
    <property type="evidence" value="ECO:0007669"/>
    <property type="project" value="UniProtKB-EC"/>
</dbReference>
<accession>A0A8J3E8N5</accession>
<proteinExistence type="inferred from homology"/>
<dbReference type="Pfam" id="PF07977">
    <property type="entry name" value="FabA"/>
    <property type="match status" value="1"/>
</dbReference>
<keyword evidence="7 9" id="KW-0456">Lyase</keyword>
<keyword evidence="3 9" id="KW-0963">Cytoplasm</keyword>
<evidence type="ECO:0000256" key="4">
    <source>
        <dbReference type="ARBA" id="ARBA00022516"/>
    </source>
</evidence>
<dbReference type="InterPro" id="IPR029069">
    <property type="entry name" value="HotDog_dom_sf"/>
</dbReference>
<dbReference type="NCBIfam" id="NF000582">
    <property type="entry name" value="PRK00006.1"/>
    <property type="match status" value="1"/>
</dbReference>
<comment type="function">
    <text evidence="8 9">Involved in unsaturated fatty acids biosynthesis. Catalyzes the dehydration of short chain beta-hydroxyacyl-ACPs and long chain saturated and unsaturated beta-hydroxyacyl-ACPs.</text>
</comment>
<keyword evidence="4 9" id="KW-0444">Lipid biosynthesis</keyword>
<keyword evidence="11" id="KW-1185">Reference proteome</keyword>
<dbReference type="Gene3D" id="3.10.129.10">
    <property type="entry name" value="Hotdog Thioesterase"/>
    <property type="match status" value="1"/>
</dbReference>
<evidence type="ECO:0000313" key="11">
    <source>
        <dbReference type="Proteomes" id="UP000636949"/>
    </source>
</evidence>
<comment type="caution">
    <text evidence="10">The sequence shown here is derived from an EMBL/GenBank/DDBJ whole genome shotgun (WGS) entry which is preliminary data.</text>
</comment>
<dbReference type="RefSeq" id="WP_117002413.1">
    <property type="nucleotide sequence ID" value="NZ_BMJS01000011.1"/>
</dbReference>
<evidence type="ECO:0000256" key="5">
    <source>
        <dbReference type="ARBA" id="ARBA00022556"/>
    </source>
</evidence>